<dbReference type="EMBL" id="FQUE01000004">
    <property type="protein sequence ID" value="SHF18510.1"/>
    <property type="molecule type" value="Genomic_DNA"/>
</dbReference>
<gene>
    <name evidence="2" type="ORF">SAMN05444339_10423</name>
</gene>
<organism evidence="2 3">
    <name type="scientific">Loktanella atrilutea</name>
    <dbReference type="NCBI Taxonomy" id="366533"/>
    <lineage>
        <taxon>Bacteria</taxon>
        <taxon>Pseudomonadati</taxon>
        <taxon>Pseudomonadota</taxon>
        <taxon>Alphaproteobacteria</taxon>
        <taxon>Rhodobacterales</taxon>
        <taxon>Roseobacteraceae</taxon>
        <taxon>Loktanella</taxon>
    </lineage>
</organism>
<accession>A0A1M4ZKB4</accession>
<name>A0A1M4ZKB4_LOKAT</name>
<proteinExistence type="predicted"/>
<dbReference type="PANTHER" id="PTHR33608:SF12">
    <property type="entry name" value="DUF58 DOMAIN-CONTAINING PROTEIN"/>
    <property type="match status" value="1"/>
</dbReference>
<dbReference type="STRING" id="366533.SAMN05444339_10423"/>
<protein>
    <recommendedName>
        <fullName evidence="1">DUF58 domain-containing protein</fullName>
    </recommendedName>
</protein>
<dbReference type="RefSeq" id="WP_072857082.1">
    <property type="nucleotide sequence ID" value="NZ_FQUE01000004.1"/>
</dbReference>
<dbReference type="Pfam" id="PF01882">
    <property type="entry name" value="DUF58"/>
    <property type="match status" value="1"/>
</dbReference>
<evidence type="ECO:0000313" key="3">
    <source>
        <dbReference type="Proteomes" id="UP000183987"/>
    </source>
</evidence>
<dbReference type="AlphaFoldDB" id="A0A1M4ZKB4"/>
<dbReference type="Proteomes" id="UP000183987">
    <property type="component" value="Unassembled WGS sequence"/>
</dbReference>
<evidence type="ECO:0000313" key="2">
    <source>
        <dbReference type="EMBL" id="SHF18510.1"/>
    </source>
</evidence>
<evidence type="ECO:0000259" key="1">
    <source>
        <dbReference type="Pfam" id="PF01882"/>
    </source>
</evidence>
<dbReference type="InterPro" id="IPR002881">
    <property type="entry name" value="DUF58"/>
</dbReference>
<sequence length="280" mass="29585">MSGLTDPASISATALMRLEALARKPRDLTALAERPGAVSIPRKGRGQEVREIRPYADGDDPRHLDAAATARTGTLQTRTFQEDREQTVLLIADFRRPMLWGTSGRLRSVAAAEALALIGWQVVLDGGAVGVVALTDAGPYAERPRTRARGMALVAGCLARAHVVALASRRATTPLVPALLRAAPLAPRGALVAIATGLDQPGEGLEAALAALADRCRVQLILTEDRFETAPPSQALSYTTPDGVARARFEGLTESRARRAAALVRPGVQVARLATDRVAS</sequence>
<feature type="domain" description="DUF58" evidence="1">
    <location>
        <begin position="51"/>
        <end position="232"/>
    </location>
</feature>
<dbReference type="PANTHER" id="PTHR33608">
    <property type="entry name" value="BLL2464 PROTEIN"/>
    <property type="match status" value="1"/>
</dbReference>
<reference evidence="3" key="1">
    <citation type="submission" date="2016-11" db="EMBL/GenBank/DDBJ databases">
        <authorList>
            <person name="Varghese N."/>
            <person name="Submissions S."/>
        </authorList>
    </citation>
    <scope>NUCLEOTIDE SEQUENCE [LARGE SCALE GENOMIC DNA]</scope>
    <source>
        <strain evidence="3">DSM 29326</strain>
    </source>
</reference>
<keyword evidence="3" id="KW-1185">Reference proteome</keyword>